<proteinExistence type="predicted"/>
<feature type="region of interest" description="Disordered" evidence="1">
    <location>
        <begin position="1"/>
        <end position="64"/>
    </location>
</feature>
<dbReference type="Proteomes" id="UP000005143">
    <property type="component" value="Unassembled WGS sequence"/>
</dbReference>
<dbReference type="AlphaFoldDB" id="H0E3Q6"/>
<gene>
    <name evidence="2" type="ORF">PAI11_14300</name>
</gene>
<organism evidence="2 3">
    <name type="scientific">Patulibacter medicamentivorans</name>
    <dbReference type="NCBI Taxonomy" id="1097667"/>
    <lineage>
        <taxon>Bacteria</taxon>
        <taxon>Bacillati</taxon>
        <taxon>Actinomycetota</taxon>
        <taxon>Thermoleophilia</taxon>
        <taxon>Solirubrobacterales</taxon>
        <taxon>Patulibacteraceae</taxon>
        <taxon>Patulibacter</taxon>
    </lineage>
</organism>
<keyword evidence="3" id="KW-1185">Reference proteome</keyword>
<name>H0E3Q6_9ACTN</name>
<accession>H0E3Q6</accession>
<dbReference type="EMBL" id="AGUD01000079">
    <property type="protein sequence ID" value="EHN11676.1"/>
    <property type="molecule type" value="Genomic_DNA"/>
</dbReference>
<feature type="compositionally biased region" description="Basic residues" evidence="1">
    <location>
        <begin position="41"/>
        <end position="64"/>
    </location>
</feature>
<evidence type="ECO:0000313" key="2">
    <source>
        <dbReference type="EMBL" id="EHN11676.1"/>
    </source>
</evidence>
<protein>
    <submittedName>
        <fullName evidence="2">Uncharacterized protein</fullName>
    </submittedName>
</protein>
<evidence type="ECO:0000256" key="1">
    <source>
        <dbReference type="SAM" id="MobiDB-lite"/>
    </source>
</evidence>
<evidence type="ECO:0000313" key="3">
    <source>
        <dbReference type="Proteomes" id="UP000005143"/>
    </source>
</evidence>
<reference evidence="2 3" key="1">
    <citation type="journal article" date="2013" name="Biodegradation">
        <title>Quantitative proteomic analysis of ibuprofen-degrading Patulibacter sp. strain I11.</title>
        <authorList>
            <person name="Almeida B."/>
            <person name="Kjeldal H."/>
            <person name="Lolas I."/>
            <person name="Knudsen A.D."/>
            <person name="Carvalho G."/>
            <person name="Nielsen K.L."/>
            <person name="Barreto Crespo M.T."/>
            <person name="Stensballe A."/>
            <person name="Nielsen J.L."/>
        </authorList>
    </citation>
    <scope>NUCLEOTIDE SEQUENCE [LARGE SCALE GENOMIC DNA]</scope>
    <source>
        <strain evidence="2 3">I11</strain>
    </source>
</reference>
<comment type="caution">
    <text evidence="2">The sequence shown here is derived from an EMBL/GenBank/DDBJ whole genome shotgun (WGS) entry which is preliminary data.</text>
</comment>
<sequence>MRAGRAGFATASTGPGGSPRSAHRRSPTTEDGSGPCGRPGLRVRSRWRRRRDGRHRGRRHERTP</sequence>